<evidence type="ECO:0000256" key="2">
    <source>
        <dbReference type="ARBA" id="ARBA00022692"/>
    </source>
</evidence>
<feature type="transmembrane region" description="Helical" evidence="6">
    <location>
        <begin position="141"/>
        <end position="158"/>
    </location>
</feature>
<dbReference type="EMBL" id="KZ678140">
    <property type="protein sequence ID" value="PSN63521.1"/>
    <property type="molecule type" value="Genomic_DNA"/>
</dbReference>
<dbReference type="Pfam" id="PF00916">
    <property type="entry name" value="Sulfate_transp"/>
    <property type="match status" value="1"/>
</dbReference>
<feature type="transmembrane region" description="Helical" evidence="6">
    <location>
        <begin position="286"/>
        <end position="306"/>
    </location>
</feature>
<dbReference type="Proteomes" id="UP000240883">
    <property type="component" value="Unassembled WGS sequence"/>
</dbReference>
<dbReference type="AlphaFoldDB" id="A0A2T2NDK5"/>
<dbReference type="InterPro" id="IPR018045">
    <property type="entry name" value="S04_transporter_CS"/>
</dbReference>
<feature type="region of interest" description="Disordered" evidence="5">
    <location>
        <begin position="751"/>
        <end position="776"/>
    </location>
</feature>
<evidence type="ECO:0000256" key="4">
    <source>
        <dbReference type="ARBA" id="ARBA00023136"/>
    </source>
</evidence>
<dbReference type="SUPFAM" id="SSF52091">
    <property type="entry name" value="SpoIIaa-like"/>
    <property type="match status" value="1"/>
</dbReference>
<dbReference type="InterPro" id="IPR036513">
    <property type="entry name" value="STAS_dom_sf"/>
</dbReference>
<dbReference type="CDD" id="cd07042">
    <property type="entry name" value="STAS_SulP_like_sulfate_transporter"/>
    <property type="match status" value="1"/>
</dbReference>
<accession>A0A2T2NDK5</accession>
<dbReference type="Pfam" id="PF01740">
    <property type="entry name" value="STAS"/>
    <property type="match status" value="1"/>
</dbReference>
<feature type="transmembrane region" description="Helical" evidence="6">
    <location>
        <begin position="170"/>
        <end position="189"/>
    </location>
</feature>
<feature type="transmembrane region" description="Helical" evidence="6">
    <location>
        <begin position="195"/>
        <end position="217"/>
    </location>
</feature>
<dbReference type="PANTHER" id="PTHR11814">
    <property type="entry name" value="SULFATE TRANSPORTER"/>
    <property type="match status" value="1"/>
</dbReference>
<keyword evidence="4 6" id="KW-0472">Membrane</keyword>
<keyword evidence="2 6" id="KW-0812">Transmembrane</keyword>
<feature type="region of interest" description="Disordered" evidence="5">
    <location>
        <begin position="613"/>
        <end position="641"/>
    </location>
</feature>
<gene>
    <name evidence="8" type="ORF">BS50DRAFT_501164</name>
</gene>
<comment type="subcellular location">
    <subcellularLocation>
        <location evidence="1">Membrane</location>
        <topology evidence="1">Multi-pass membrane protein</topology>
    </subcellularLocation>
</comment>
<feature type="domain" description="STAS" evidence="7">
    <location>
        <begin position="579"/>
        <end position="704"/>
    </location>
</feature>
<reference evidence="8 9" key="1">
    <citation type="journal article" date="2018" name="Front. Microbiol.">
        <title>Genome-Wide Analysis of Corynespora cassiicola Leaf Fall Disease Putative Effectors.</title>
        <authorList>
            <person name="Lopez D."/>
            <person name="Ribeiro S."/>
            <person name="Label P."/>
            <person name="Fumanal B."/>
            <person name="Venisse J.S."/>
            <person name="Kohler A."/>
            <person name="de Oliveira R.R."/>
            <person name="Labutti K."/>
            <person name="Lipzen A."/>
            <person name="Lail K."/>
            <person name="Bauer D."/>
            <person name="Ohm R.A."/>
            <person name="Barry K.W."/>
            <person name="Spatafora J."/>
            <person name="Grigoriev I.V."/>
            <person name="Martin F.M."/>
            <person name="Pujade-Renaud V."/>
        </authorList>
    </citation>
    <scope>NUCLEOTIDE SEQUENCE [LARGE SCALE GENOMIC DNA]</scope>
    <source>
        <strain evidence="8 9">Philippines</strain>
    </source>
</reference>
<dbReference type="STRING" id="1448308.A0A2T2NDK5"/>
<dbReference type="GO" id="GO:0016020">
    <property type="term" value="C:membrane"/>
    <property type="evidence" value="ECO:0007669"/>
    <property type="project" value="UniProtKB-SubCell"/>
</dbReference>
<organism evidence="8 9">
    <name type="scientific">Corynespora cassiicola Philippines</name>
    <dbReference type="NCBI Taxonomy" id="1448308"/>
    <lineage>
        <taxon>Eukaryota</taxon>
        <taxon>Fungi</taxon>
        <taxon>Dikarya</taxon>
        <taxon>Ascomycota</taxon>
        <taxon>Pezizomycotina</taxon>
        <taxon>Dothideomycetes</taxon>
        <taxon>Pleosporomycetidae</taxon>
        <taxon>Pleosporales</taxon>
        <taxon>Corynesporascaceae</taxon>
        <taxon>Corynespora</taxon>
    </lineage>
</organism>
<feature type="transmembrane region" description="Helical" evidence="6">
    <location>
        <begin position="251"/>
        <end position="274"/>
    </location>
</feature>
<feature type="transmembrane region" description="Helical" evidence="6">
    <location>
        <begin position="86"/>
        <end position="104"/>
    </location>
</feature>
<evidence type="ECO:0000256" key="1">
    <source>
        <dbReference type="ARBA" id="ARBA00004141"/>
    </source>
</evidence>
<dbReference type="InterPro" id="IPR002645">
    <property type="entry name" value="STAS_dom"/>
</dbReference>
<dbReference type="InterPro" id="IPR011547">
    <property type="entry name" value="SLC26A/SulP_dom"/>
</dbReference>
<dbReference type="PROSITE" id="PS01130">
    <property type="entry name" value="SLC26A"/>
    <property type="match status" value="1"/>
</dbReference>
<protein>
    <submittedName>
        <fullName evidence="8">Sulfate permease-like protein</fullName>
    </submittedName>
</protein>
<feature type="transmembrane region" description="Helical" evidence="6">
    <location>
        <begin position="412"/>
        <end position="434"/>
    </location>
</feature>
<dbReference type="InterPro" id="IPR001902">
    <property type="entry name" value="SLC26A/SulP_fam"/>
</dbReference>
<evidence type="ECO:0000256" key="3">
    <source>
        <dbReference type="ARBA" id="ARBA00022989"/>
    </source>
</evidence>
<name>A0A2T2NDK5_CORCC</name>
<evidence type="ECO:0000313" key="8">
    <source>
        <dbReference type="EMBL" id="PSN63521.1"/>
    </source>
</evidence>
<evidence type="ECO:0000256" key="6">
    <source>
        <dbReference type="SAM" id="Phobius"/>
    </source>
</evidence>
<dbReference type="FunFam" id="3.30.750.24:FF:000024">
    <property type="entry name" value="Sulfate permease 2"/>
    <property type="match status" value="1"/>
</dbReference>
<proteinExistence type="predicted"/>
<evidence type="ECO:0000256" key="5">
    <source>
        <dbReference type="SAM" id="MobiDB-lite"/>
    </source>
</evidence>
<dbReference type="Gene3D" id="3.30.750.24">
    <property type="entry name" value="STAS domain"/>
    <property type="match status" value="1"/>
</dbReference>
<feature type="compositionally biased region" description="Basic and acidic residues" evidence="5">
    <location>
        <begin position="621"/>
        <end position="641"/>
    </location>
</feature>
<dbReference type="PROSITE" id="PS50801">
    <property type="entry name" value="STAS"/>
    <property type="match status" value="1"/>
</dbReference>
<dbReference type="OrthoDB" id="288203at2759"/>
<keyword evidence="9" id="KW-1185">Reference proteome</keyword>
<feature type="compositionally biased region" description="Polar residues" evidence="5">
    <location>
        <begin position="766"/>
        <end position="775"/>
    </location>
</feature>
<evidence type="ECO:0000313" key="9">
    <source>
        <dbReference type="Proteomes" id="UP000240883"/>
    </source>
</evidence>
<dbReference type="NCBIfam" id="TIGR00815">
    <property type="entry name" value="sulP"/>
    <property type="match status" value="1"/>
</dbReference>
<evidence type="ECO:0000259" key="7">
    <source>
        <dbReference type="PROSITE" id="PS50801"/>
    </source>
</evidence>
<keyword evidence="3 6" id="KW-1133">Transmembrane helix</keyword>
<sequence>MASTTTKVGHGLAKVLGIDLHYRNETGSDRVTRGESVFSVTSADTYVENEPTTAEWFSEILPSGQDVLQYLVNLFPFLRWITRYNVQWLIGDLVAGITVGAVVVPQSMAYAKLAQLDVEFGLYSSFMGVLIYWFFATSKDITIGPVAVLSTVTGNVVLKAAERLPDVPKDIIASSLAIIGGSIVLFLGLARLGWIVELITLAAISAFMTGSALSIAVGQLPALMGVKGVNTREATYLVFINFWKHIGTSNLNAAVGLSALVLLYLIRSVCSYLARRYPSKQKLYFFLNTLRTAFVILLYVLISYLANRTHRADGTKPKFSTIGDVPRGFQHARVPKITTEIIQSFASELPSTVIVLLIEHISISKSFGRVNNYTIDPSQELVAIGVTNVLGPFLGAYPATGSFSRTAIKSKAGVRTPFAGVITAVVVLLAIYALPAMFWYIPNAALSAVIIHAVGDLITPPNTVYQFWRISPLEVPIFFAGVLVTVFSSIENGIYTTISVSAAMFLFRAFKAKGRFLGRAKIHSVIGDHLLDPSDDKGFDGNGPRKNPTEGEDSVRNIFLPLDHHDGSNPQIELEDPYPGIFIYRFSEGFNYPNANHYLDHLVDTVFKKTRRTNPATYGKPGDRPWNDPGPRRGKEVDPTDNRPTLKAIILDFSSVNNVDITSVQNLIDVRNQLDRYAAPDTVDWHFCNINNRWTKRALAAAGFGYYTPEPDSSGLHRWKPIFSVAEVGGSESAAAAAEAIENQKALRAAARGHGRATDDIEENASRQSSESASLDKQLGATKAYGTIAQKPSRIAVVQGLNRPLFHVDVTAALNSALANVQRKSH</sequence>
<dbReference type="GO" id="GO:0008271">
    <property type="term" value="F:secondary active sulfate transmembrane transporter activity"/>
    <property type="evidence" value="ECO:0007669"/>
    <property type="project" value="InterPro"/>
</dbReference>